<dbReference type="EMBL" id="SGBB01000001">
    <property type="protein sequence ID" value="RZD19367.1"/>
    <property type="molecule type" value="Genomic_DNA"/>
</dbReference>
<keyword evidence="2" id="KW-0808">Transferase</keyword>
<protein>
    <submittedName>
        <fullName evidence="2">Glycosyltransferase family 2 protein</fullName>
    </submittedName>
</protein>
<dbReference type="InterPro" id="IPR029044">
    <property type="entry name" value="Nucleotide-diphossugar_trans"/>
</dbReference>
<evidence type="ECO:0000259" key="1">
    <source>
        <dbReference type="Pfam" id="PF00535"/>
    </source>
</evidence>
<dbReference type="AlphaFoldDB" id="A0A519BQ07"/>
<dbReference type="GO" id="GO:0016740">
    <property type="term" value="F:transferase activity"/>
    <property type="evidence" value="ECO:0007669"/>
    <property type="project" value="UniProtKB-KW"/>
</dbReference>
<evidence type="ECO:0000313" key="3">
    <source>
        <dbReference type="Proteomes" id="UP000319296"/>
    </source>
</evidence>
<dbReference type="PANTHER" id="PTHR43630">
    <property type="entry name" value="POLY-BETA-1,6-N-ACETYL-D-GLUCOSAMINE SYNTHASE"/>
    <property type="match status" value="1"/>
</dbReference>
<dbReference type="PANTHER" id="PTHR43630:SF2">
    <property type="entry name" value="GLYCOSYLTRANSFERASE"/>
    <property type="match status" value="1"/>
</dbReference>
<sequence length="312" mass="36265">MSNPLVSVIVTTKNEENNIEICLKSIKFQSYKNIEIIVVDNYSNDKTKEIANKYTDLVCDKGPERSAQRNYGVSVSKGEFILYIDADMIFAPFVIESCVIEIKNSPLTVGLYIPEIILGNGLFCKTRRFERSFYNATPIDAIRFVKKDIFIKVNGFDESFSGPEDWDFNRKVSDLGELELLGNYKVLSDAKEKESGFSKEIANFLISNGINSKDLYNKYNNIIFHNETNITLSKYLKKKSYYIKNFDKYINKWGKNDIIIKKQFGLFYRYLWVFIEKGKWGKLLRHPLLTVYMYFLKGAVGFAYIKHKLLQN</sequence>
<gene>
    <name evidence="2" type="ORF">EVG15_00320</name>
</gene>
<name>A0A519BQ07_9DELT</name>
<feature type="domain" description="Glycosyltransferase 2-like" evidence="1">
    <location>
        <begin position="7"/>
        <end position="116"/>
    </location>
</feature>
<accession>A0A519BQ07</accession>
<proteinExistence type="predicted"/>
<organism evidence="2 3">
    <name type="scientific">Candidatus Acididesulfobacter diazotrophicus</name>
    <dbReference type="NCBI Taxonomy" id="2597226"/>
    <lineage>
        <taxon>Bacteria</taxon>
        <taxon>Deltaproteobacteria</taxon>
        <taxon>Candidatus Acidulodesulfobacterales</taxon>
        <taxon>Candidatus Acididesulfobacter</taxon>
    </lineage>
</organism>
<dbReference type="Proteomes" id="UP000319296">
    <property type="component" value="Unassembled WGS sequence"/>
</dbReference>
<evidence type="ECO:0000313" key="2">
    <source>
        <dbReference type="EMBL" id="RZD19367.1"/>
    </source>
</evidence>
<dbReference type="Pfam" id="PF00535">
    <property type="entry name" value="Glycos_transf_2"/>
    <property type="match status" value="1"/>
</dbReference>
<dbReference type="CDD" id="cd00761">
    <property type="entry name" value="Glyco_tranf_GTA_type"/>
    <property type="match status" value="1"/>
</dbReference>
<reference evidence="2 3" key="1">
    <citation type="journal article" date="2019" name="ISME J.">
        <title>Insights into ecological role of a new deltaproteobacterial order Candidatus Acidulodesulfobacterales by metagenomics and metatranscriptomics.</title>
        <authorList>
            <person name="Tan S."/>
            <person name="Liu J."/>
            <person name="Fang Y."/>
            <person name="Hedlund B.P."/>
            <person name="Lian Z.H."/>
            <person name="Huang L.Y."/>
            <person name="Li J.T."/>
            <person name="Huang L.N."/>
            <person name="Li W.J."/>
            <person name="Jiang H.C."/>
            <person name="Dong H.L."/>
            <person name="Shu W.S."/>
        </authorList>
    </citation>
    <scope>NUCLEOTIDE SEQUENCE [LARGE SCALE GENOMIC DNA]</scope>
    <source>
        <strain evidence="2">AP1</strain>
    </source>
</reference>
<dbReference type="SUPFAM" id="SSF53448">
    <property type="entry name" value="Nucleotide-diphospho-sugar transferases"/>
    <property type="match status" value="1"/>
</dbReference>
<comment type="caution">
    <text evidence="2">The sequence shown here is derived from an EMBL/GenBank/DDBJ whole genome shotgun (WGS) entry which is preliminary data.</text>
</comment>
<dbReference type="Gene3D" id="3.90.550.10">
    <property type="entry name" value="Spore Coat Polysaccharide Biosynthesis Protein SpsA, Chain A"/>
    <property type="match status" value="1"/>
</dbReference>
<dbReference type="InterPro" id="IPR001173">
    <property type="entry name" value="Glyco_trans_2-like"/>
</dbReference>